<dbReference type="KEGG" id="pef:A7E78_11220"/>
<proteinExistence type="predicted"/>
<feature type="transmembrane region" description="Helical" evidence="2">
    <location>
        <begin position="43"/>
        <end position="64"/>
    </location>
</feature>
<evidence type="ECO:0000313" key="3">
    <source>
        <dbReference type="EMBL" id="APG28370.1"/>
    </source>
</evidence>
<keyword evidence="2" id="KW-0812">Transmembrane</keyword>
<evidence type="ECO:0000256" key="2">
    <source>
        <dbReference type="SAM" id="Phobius"/>
    </source>
</evidence>
<dbReference type="EMBL" id="CP015519">
    <property type="protein sequence ID" value="APG28370.1"/>
    <property type="molecule type" value="Genomic_DNA"/>
</dbReference>
<dbReference type="AlphaFoldDB" id="A0A1L3GR87"/>
<dbReference type="SUPFAM" id="SSF52833">
    <property type="entry name" value="Thioredoxin-like"/>
    <property type="match status" value="1"/>
</dbReference>
<dbReference type="Gene3D" id="3.40.30.10">
    <property type="entry name" value="Glutaredoxin"/>
    <property type="match status" value="1"/>
</dbReference>
<dbReference type="PANTHER" id="PTHR15337:SF11">
    <property type="entry name" value="THIOREDOXIN DOMAIN-CONTAINING PROTEIN"/>
    <property type="match status" value="1"/>
</dbReference>
<name>A0A1L3GR87_9BACT</name>
<keyword evidence="1" id="KW-0732">Signal</keyword>
<keyword evidence="2" id="KW-1133">Transmembrane helix</keyword>
<evidence type="ECO:0000313" key="4">
    <source>
        <dbReference type="Proteomes" id="UP000182517"/>
    </source>
</evidence>
<dbReference type="STRING" id="1842532.A7E78_11220"/>
<gene>
    <name evidence="3" type="ORF">A7E78_11220</name>
</gene>
<evidence type="ECO:0000256" key="1">
    <source>
        <dbReference type="ARBA" id="ARBA00022729"/>
    </source>
</evidence>
<protein>
    <recommendedName>
        <fullName evidence="5">Thioredoxin domain-containing protein</fullName>
    </recommendedName>
</protein>
<reference evidence="3 4" key="1">
    <citation type="journal article" date="2017" name="Genome Announc.">
        <title>Complete Genome Sequences of Two Acetylene-Fermenting Pelobacter acetylenicus Strains.</title>
        <authorList>
            <person name="Sutton J.M."/>
            <person name="Baesman S.M."/>
            <person name="Fierst J.L."/>
            <person name="Poret-Peterson A.T."/>
            <person name="Oremland R.S."/>
            <person name="Dunlap D.S."/>
            <person name="Akob D.M."/>
        </authorList>
    </citation>
    <scope>NUCLEOTIDE SEQUENCE [LARGE SCALE GENOMIC DNA]</scope>
    <source>
        <strain evidence="3 4">SFB93</strain>
    </source>
</reference>
<keyword evidence="2" id="KW-0472">Membrane</keyword>
<accession>A0A1L3GR87</accession>
<keyword evidence="4" id="KW-1185">Reference proteome</keyword>
<dbReference type="PANTHER" id="PTHR15337">
    <property type="entry name" value="ANTERIOR GRADIENT PROTEIN-RELATED"/>
    <property type="match status" value="1"/>
</dbReference>
<dbReference type="InterPro" id="IPR051099">
    <property type="entry name" value="AGR/TXD"/>
</dbReference>
<dbReference type="Proteomes" id="UP000182517">
    <property type="component" value="Chromosome"/>
</dbReference>
<evidence type="ECO:0008006" key="5">
    <source>
        <dbReference type="Google" id="ProtNLM"/>
    </source>
</evidence>
<sequence>MNDLCSDKSAVLGERSSSIPTRSGCFLQKFPLCFRADRTAKSIFFLPICIALAACLWLGCPSFLDAADKLIYRDYETALQQSKDSQRPLFIFFTSPWCYQCTEMERKVFQNKEIISLLNEQFLLVEVDISQEKKLKEDFLINYTPTTLFLDNHGKPIIDVKGYIPTNRLRKLLRYVSEGHYKTTAFADFEKK</sequence>
<dbReference type="RefSeq" id="WP_072284400.1">
    <property type="nucleotide sequence ID" value="NZ_CP015519.1"/>
</dbReference>
<dbReference type="Pfam" id="PF13899">
    <property type="entry name" value="Thioredoxin_7"/>
    <property type="match status" value="1"/>
</dbReference>
<dbReference type="InterPro" id="IPR036249">
    <property type="entry name" value="Thioredoxin-like_sf"/>
</dbReference>
<organism evidence="3 4">
    <name type="scientific">Syntrophotalea acetylenivorans</name>
    <dbReference type="NCBI Taxonomy" id="1842532"/>
    <lineage>
        <taxon>Bacteria</taxon>
        <taxon>Pseudomonadati</taxon>
        <taxon>Thermodesulfobacteriota</taxon>
        <taxon>Desulfuromonadia</taxon>
        <taxon>Desulfuromonadales</taxon>
        <taxon>Syntrophotaleaceae</taxon>
        <taxon>Syntrophotalea</taxon>
    </lineage>
</organism>